<dbReference type="InterPro" id="IPR002110">
    <property type="entry name" value="Ankyrin_rpt"/>
</dbReference>
<keyword evidence="6 9" id="KW-0472">Membrane</keyword>
<feature type="repeat" description="ANK" evidence="7">
    <location>
        <begin position="156"/>
        <end position="188"/>
    </location>
</feature>
<organism evidence="11 12">
    <name type="scientific">Tetracentron sinense</name>
    <name type="common">Spur-leaf</name>
    <dbReference type="NCBI Taxonomy" id="13715"/>
    <lineage>
        <taxon>Eukaryota</taxon>
        <taxon>Viridiplantae</taxon>
        <taxon>Streptophyta</taxon>
        <taxon>Embryophyta</taxon>
        <taxon>Tracheophyta</taxon>
        <taxon>Spermatophyta</taxon>
        <taxon>Magnoliopsida</taxon>
        <taxon>Trochodendrales</taxon>
        <taxon>Trochodendraceae</taxon>
        <taxon>Tetracentron</taxon>
    </lineage>
</organism>
<accession>A0A834Z8W0</accession>
<dbReference type="SMART" id="SM00248">
    <property type="entry name" value="ANK"/>
    <property type="match status" value="5"/>
</dbReference>
<evidence type="ECO:0000313" key="12">
    <source>
        <dbReference type="Proteomes" id="UP000655225"/>
    </source>
</evidence>
<feature type="region of interest" description="Disordered" evidence="8">
    <location>
        <begin position="289"/>
        <end position="308"/>
    </location>
</feature>
<sequence length="495" mass="54935">MEMRVHHQSSKREGERAVMERRLYEASLSGNVLSLNELMEKNELILDKISVTCFDETPLHVAAMRGHVDFAKAILSRKPKLATELDSDGYSPLHLASAEGYVDIVRDLLLQGTDLCLARDQDGRTPLHLAAAKGRVDVIKELVQARPEVTRVTVDRGETVLHLCVKHNRLEALKLLVESENDDEFVNSKDDDGNTILHLATAKKQIETVKYLLTRIHEGQVNALNGNNFTALDVIEHCPRDLKCMEIREFLREAGALRARYVPPITCNPDGIIKGSEISPVAARSEAVAPPVVHQSETPPPSRGSSWNDDCFKDKRATLMIAATVIAGMGFQAGINPPGGVWNEDDEGNNARRAGTPILAEKQPAIFAVVMFFNTLSFITSLSILLLLAGGLPRKRRFCLRILVAAMWVTVTCMALAYLFSMMATDNNSTSYNYIIAVFSLLAWLGFVGIVFLVHTVRFAIRMWRKLQNGEENKNLSCVKENQGNEEMVITMKAG</sequence>
<dbReference type="Gene3D" id="1.25.40.20">
    <property type="entry name" value="Ankyrin repeat-containing domain"/>
    <property type="match status" value="1"/>
</dbReference>
<evidence type="ECO:0000256" key="7">
    <source>
        <dbReference type="PROSITE-ProRule" id="PRU00023"/>
    </source>
</evidence>
<dbReference type="FunFam" id="1.25.40.20:FF:000477">
    <property type="entry name" value="Ankyrin repeat family protein"/>
    <property type="match status" value="1"/>
</dbReference>
<feature type="repeat" description="ANK" evidence="7">
    <location>
        <begin position="88"/>
        <end position="120"/>
    </location>
</feature>
<gene>
    <name evidence="11" type="ORF">HHK36_013852</name>
</gene>
<evidence type="ECO:0000256" key="5">
    <source>
        <dbReference type="ARBA" id="ARBA00023043"/>
    </source>
</evidence>
<dbReference type="PROSITE" id="PS50297">
    <property type="entry name" value="ANK_REP_REGION"/>
    <property type="match status" value="4"/>
</dbReference>
<dbReference type="AlphaFoldDB" id="A0A834Z8W0"/>
<keyword evidence="2 9" id="KW-0812">Transmembrane</keyword>
<evidence type="ECO:0000256" key="3">
    <source>
        <dbReference type="ARBA" id="ARBA00022737"/>
    </source>
</evidence>
<evidence type="ECO:0000256" key="8">
    <source>
        <dbReference type="SAM" id="MobiDB-lite"/>
    </source>
</evidence>
<reference evidence="11 12" key="1">
    <citation type="submission" date="2020-04" db="EMBL/GenBank/DDBJ databases">
        <title>Plant Genome Project.</title>
        <authorList>
            <person name="Zhang R.-G."/>
        </authorList>
    </citation>
    <scope>NUCLEOTIDE SEQUENCE [LARGE SCALE GENOMIC DNA]</scope>
    <source>
        <strain evidence="11">YNK0</strain>
        <tissue evidence="11">Leaf</tissue>
    </source>
</reference>
<evidence type="ECO:0000256" key="2">
    <source>
        <dbReference type="ARBA" id="ARBA00022692"/>
    </source>
</evidence>
<dbReference type="Pfam" id="PF13962">
    <property type="entry name" value="PGG"/>
    <property type="match status" value="1"/>
</dbReference>
<keyword evidence="3" id="KW-0677">Repeat</keyword>
<dbReference type="GO" id="GO:0005886">
    <property type="term" value="C:plasma membrane"/>
    <property type="evidence" value="ECO:0007669"/>
    <property type="project" value="TreeGrafter"/>
</dbReference>
<keyword evidence="12" id="KW-1185">Reference proteome</keyword>
<feature type="domain" description="PGG" evidence="10">
    <location>
        <begin position="312"/>
        <end position="424"/>
    </location>
</feature>
<dbReference type="PROSITE" id="PS50088">
    <property type="entry name" value="ANK_REPEAT"/>
    <property type="match status" value="5"/>
</dbReference>
<feature type="repeat" description="ANK" evidence="7">
    <location>
        <begin position="192"/>
        <end position="213"/>
    </location>
</feature>
<feature type="transmembrane region" description="Helical" evidence="9">
    <location>
        <begin position="365"/>
        <end position="388"/>
    </location>
</feature>
<dbReference type="Proteomes" id="UP000655225">
    <property type="component" value="Unassembled WGS sequence"/>
</dbReference>
<dbReference type="InterPro" id="IPR036770">
    <property type="entry name" value="Ankyrin_rpt-contain_sf"/>
</dbReference>
<dbReference type="SUPFAM" id="SSF48403">
    <property type="entry name" value="Ankyrin repeat"/>
    <property type="match status" value="1"/>
</dbReference>
<name>A0A834Z8W0_TETSI</name>
<feature type="repeat" description="ANK" evidence="7">
    <location>
        <begin position="122"/>
        <end position="154"/>
    </location>
</feature>
<evidence type="ECO:0000313" key="11">
    <source>
        <dbReference type="EMBL" id="KAF8400553.1"/>
    </source>
</evidence>
<evidence type="ECO:0000256" key="6">
    <source>
        <dbReference type="ARBA" id="ARBA00023136"/>
    </source>
</evidence>
<keyword evidence="4 9" id="KW-1133">Transmembrane helix</keyword>
<dbReference type="InterPro" id="IPR026961">
    <property type="entry name" value="PGG_dom"/>
</dbReference>
<feature type="repeat" description="ANK" evidence="7">
    <location>
        <begin position="54"/>
        <end position="77"/>
    </location>
</feature>
<protein>
    <recommendedName>
        <fullName evidence="10">PGG domain-containing protein</fullName>
    </recommendedName>
</protein>
<dbReference type="OMA" id="PNWIEEK"/>
<evidence type="ECO:0000256" key="4">
    <source>
        <dbReference type="ARBA" id="ARBA00022989"/>
    </source>
</evidence>
<dbReference type="Pfam" id="PF12796">
    <property type="entry name" value="Ank_2"/>
    <property type="match status" value="2"/>
</dbReference>
<feature type="transmembrane region" description="Helical" evidence="9">
    <location>
        <begin position="432"/>
        <end position="457"/>
    </location>
</feature>
<evidence type="ECO:0000256" key="1">
    <source>
        <dbReference type="ARBA" id="ARBA00004141"/>
    </source>
</evidence>
<feature type="transmembrane region" description="Helical" evidence="9">
    <location>
        <begin position="400"/>
        <end position="420"/>
    </location>
</feature>
<comment type="subcellular location">
    <subcellularLocation>
        <location evidence="1">Membrane</location>
        <topology evidence="1">Multi-pass membrane protein</topology>
    </subcellularLocation>
</comment>
<dbReference type="PANTHER" id="PTHR24186:SF37">
    <property type="entry name" value="PGG DOMAIN-CONTAINING PROTEIN"/>
    <property type="match status" value="1"/>
</dbReference>
<comment type="caution">
    <text evidence="11">The sequence shown here is derived from an EMBL/GenBank/DDBJ whole genome shotgun (WGS) entry which is preliminary data.</text>
</comment>
<dbReference type="PANTHER" id="PTHR24186">
    <property type="entry name" value="PROTEIN PHOSPHATASE 1 REGULATORY SUBUNIT"/>
    <property type="match status" value="1"/>
</dbReference>
<keyword evidence="5 7" id="KW-0040">ANK repeat</keyword>
<evidence type="ECO:0000259" key="10">
    <source>
        <dbReference type="Pfam" id="PF13962"/>
    </source>
</evidence>
<proteinExistence type="predicted"/>
<dbReference type="EMBL" id="JABCRI010000009">
    <property type="protein sequence ID" value="KAF8400553.1"/>
    <property type="molecule type" value="Genomic_DNA"/>
</dbReference>
<evidence type="ECO:0000256" key="9">
    <source>
        <dbReference type="SAM" id="Phobius"/>
    </source>
</evidence>
<dbReference type="OrthoDB" id="7729168at2759"/>